<name>A0A3N2DXV8_9GAMM</name>
<comment type="cofactor">
    <cofactor evidence="1">
        <name>heme</name>
        <dbReference type="ChEBI" id="CHEBI:30413"/>
    </cofactor>
</comment>
<comment type="caution">
    <text evidence="4">The sequence shown here is derived from an EMBL/GenBank/DDBJ whole genome shotgun (WGS) entry which is preliminary data.</text>
</comment>
<dbReference type="GO" id="GO:0016705">
    <property type="term" value="F:oxidoreductase activity, acting on paired donors, with incorporation or reduction of molecular oxygen"/>
    <property type="evidence" value="ECO:0007669"/>
    <property type="project" value="InterPro"/>
</dbReference>
<comment type="similarity">
    <text evidence="2 3">Belongs to the cytochrome P450 family.</text>
</comment>
<dbReference type="InterPro" id="IPR017972">
    <property type="entry name" value="Cyt_P450_CS"/>
</dbReference>
<evidence type="ECO:0008006" key="6">
    <source>
        <dbReference type="Google" id="ProtNLM"/>
    </source>
</evidence>
<dbReference type="PANTHER" id="PTHR46696:SF1">
    <property type="entry name" value="CYTOCHROME P450 YJIB-RELATED"/>
    <property type="match status" value="1"/>
</dbReference>
<sequence length="407" mass="46241">MSKYIDLLDVEALPRRKAIFAKMRNEDPIYYFDTEIFKTWFVTDYDNVSRLLHDKRLSNSNTINHLNEAPPEEQEALSSLRRYMEKSLPEASDQRHKVIQSFFLQYFSPKVISGLRSKIELLVDELISDLDVYSEINFSKEFCFTLPIMVIAEILGVPKTDLEKIYSWSRDLIAVFHPYDYRGYLTGQKAMLAMVDYCKGLMLSGDLSAGCLLAALKCEIDSGSISEEEALVNCANILFAGHETTASVLAKGLLMFSKNPEQWYLLRQDSSLMPGAIEELMRTCGLGWLMRSAKVGFEFNGHYFNKGDRVILSPGIANHDEKYFHQPEVFNIKRASEVQHLSFGKGKHYCLGASLARLELEVAFGKILQSFPDMKIDHQGVEIGVVLFLQYAGIYNLPVTLCPDNNS</sequence>
<gene>
    <name evidence="4" type="ORF">EDC56_0213</name>
</gene>
<dbReference type="PRINTS" id="PR00359">
    <property type="entry name" value="BP450"/>
</dbReference>
<dbReference type="AlphaFoldDB" id="A0A3N2DXV8"/>
<keyword evidence="3" id="KW-0503">Monooxygenase</keyword>
<dbReference type="Proteomes" id="UP000275394">
    <property type="component" value="Unassembled WGS sequence"/>
</dbReference>
<dbReference type="PANTHER" id="PTHR46696">
    <property type="entry name" value="P450, PUTATIVE (EUROFUNG)-RELATED"/>
    <property type="match status" value="1"/>
</dbReference>
<keyword evidence="3" id="KW-0560">Oxidoreductase</keyword>
<evidence type="ECO:0000256" key="2">
    <source>
        <dbReference type="ARBA" id="ARBA00010617"/>
    </source>
</evidence>
<evidence type="ECO:0000313" key="5">
    <source>
        <dbReference type="Proteomes" id="UP000275394"/>
    </source>
</evidence>
<proteinExistence type="inferred from homology"/>
<dbReference type="EMBL" id="RKHR01000003">
    <property type="protein sequence ID" value="ROS04700.1"/>
    <property type="molecule type" value="Genomic_DNA"/>
</dbReference>
<dbReference type="GO" id="GO:0020037">
    <property type="term" value="F:heme binding"/>
    <property type="evidence" value="ECO:0007669"/>
    <property type="project" value="InterPro"/>
</dbReference>
<keyword evidence="5" id="KW-1185">Reference proteome</keyword>
<dbReference type="GO" id="GO:0004497">
    <property type="term" value="F:monooxygenase activity"/>
    <property type="evidence" value="ECO:0007669"/>
    <property type="project" value="UniProtKB-KW"/>
</dbReference>
<dbReference type="Pfam" id="PF00067">
    <property type="entry name" value="p450"/>
    <property type="match status" value="1"/>
</dbReference>
<dbReference type="RefSeq" id="WP_162844041.1">
    <property type="nucleotide sequence ID" value="NZ_RKHR01000003.1"/>
</dbReference>
<evidence type="ECO:0000313" key="4">
    <source>
        <dbReference type="EMBL" id="ROS04700.1"/>
    </source>
</evidence>
<reference evidence="4 5" key="1">
    <citation type="submission" date="2018-11" db="EMBL/GenBank/DDBJ databases">
        <title>Genomic Encyclopedia of Type Strains, Phase IV (KMG-IV): sequencing the most valuable type-strain genomes for metagenomic binning, comparative biology and taxonomic classification.</title>
        <authorList>
            <person name="Goeker M."/>
        </authorList>
    </citation>
    <scope>NUCLEOTIDE SEQUENCE [LARGE SCALE GENOMIC DNA]</scope>
    <source>
        <strain evidence="4 5">DSM 100316</strain>
    </source>
</reference>
<evidence type="ECO:0000256" key="3">
    <source>
        <dbReference type="RuleBase" id="RU000461"/>
    </source>
</evidence>
<accession>A0A3N2DXV8</accession>
<dbReference type="InterPro" id="IPR036396">
    <property type="entry name" value="Cyt_P450_sf"/>
</dbReference>
<keyword evidence="3" id="KW-0349">Heme</keyword>
<dbReference type="Gene3D" id="1.10.630.10">
    <property type="entry name" value="Cytochrome P450"/>
    <property type="match status" value="1"/>
</dbReference>
<evidence type="ECO:0000256" key="1">
    <source>
        <dbReference type="ARBA" id="ARBA00001971"/>
    </source>
</evidence>
<dbReference type="PRINTS" id="PR00385">
    <property type="entry name" value="P450"/>
</dbReference>
<protein>
    <recommendedName>
        <fullName evidence="6">Cytochrome P450</fullName>
    </recommendedName>
</protein>
<dbReference type="InterPro" id="IPR002397">
    <property type="entry name" value="Cyt_P450_B"/>
</dbReference>
<dbReference type="SUPFAM" id="SSF48264">
    <property type="entry name" value="Cytochrome P450"/>
    <property type="match status" value="1"/>
</dbReference>
<keyword evidence="3" id="KW-0479">Metal-binding</keyword>
<dbReference type="GO" id="GO:0005506">
    <property type="term" value="F:iron ion binding"/>
    <property type="evidence" value="ECO:0007669"/>
    <property type="project" value="InterPro"/>
</dbReference>
<dbReference type="InterPro" id="IPR001128">
    <property type="entry name" value="Cyt_P450"/>
</dbReference>
<organism evidence="4 5">
    <name type="scientific">Sinobacterium caligoides</name>
    <dbReference type="NCBI Taxonomy" id="933926"/>
    <lineage>
        <taxon>Bacteria</taxon>
        <taxon>Pseudomonadati</taxon>
        <taxon>Pseudomonadota</taxon>
        <taxon>Gammaproteobacteria</taxon>
        <taxon>Cellvibrionales</taxon>
        <taxon>Spongiibacteraceae</taxon>
        <taxon>Sinobacterium</taxon>
    </lineage>
</organism>
<dbReference type="PROSITE" id="PS00086">
    <property type="entry name" value="CYTOCHROME_P450"/>
    <property type="match status" value="1"/>
</dbReference>
<keyword evidence="3" id="KW-0408">Iron</keyword>